<dbReference type="GO" id="GO:0006281">
    <property type="term" value="P:DNA repair"/>
    <property type="evidence" value="ECO:0007669"/>
    <property type="project" value="UniProtKB-ARBA"/>
</dbReference>
<proteinExistence type="predicted"/>
<accession>A0AAV8VJH4</accession>
<organism evidence="2 3">
    <name type="scientific">Exocentrus adspersus</name>
    <dbReference type="NCBI Taxonomy" id="1586481"/>
    <lineage>
        <taxon>Eukaryota</taxon>
        <taxon>Metazoa</taxon>
        <taxon>Ecdysozoa</taxon>
        <taxon>Arthropoda</taxon>
        <taxon>Hexapoda</taxon>
        <taxon>Insecta</taxon>
        <taxon>Pterygota</taxon>
        <taxon>Neoptera</taxon>
        <taxon>Endopterygota</taxon>
        <taxon>Coleoptera</taxon>
        <taxon>Polyphaga</taxon>
        <taxon>Cucujiformia</taxon>
        <taxon>Chrysomeloidea</taxon>
        <taxon>Cerambycidae</taxon>
        <taxon>Lamiinae</taxon>
        <taxon>Acanthocinini</taxon>
        <taxon>Exocentrus</taxon>
    </lineage>
</organism>
<dbReference type="SUPFAM" id="SSF52980">
    <property type="entry name" value="Restriction endonuclease-like"/>
    <property type="match status" value="1"/>
</dbReference>
<evidence type="ECO:0000313" key="2">
    <source>
        <dbReference type="EMBL" id="KAJ8914046.1"/>
    </source>
</evidence>
<dbReference type="EMBL" id="JANEYG010000081">
    <property type="protein sequence ID" value="KAJ8914046.1"/>
    <property type="molecule type" value="Genomic_DNA"/>
</dbReference>
<dbReference type="InterPro" id="IPR013083">
    <property type="entry name" value="Znf_RING/FYVE/PHD"/>
</dbReference>
<dbReference type="InterPro" id="IPR019080">
    <property type="entry name" value="YqaJ_viral_recombinase"/>
</dbReference>
<dbReference type="Proteomes" id="UP001159042">
    <property type="component" value="Unassembled WGS sequence"/>
</dbReference>
<dbReference type="InterPro" id="IPR011604">
    <property type="entry name" value="PDDEXK-like_dom_sf"/>
</dbReference>
<dbReference type="Gene3D" id="3.90.320.10">
    <property type="match status" value="1"/>
</dbReference>
<name>A0AAV8VJH4_9CUCU</name>
<evidence type="ECO:0000259" key="1">
    <source>
        <dbReference type="Pfam" id="PF09588"/>
    </source>
</evidence>
<dbReference type="InterPro" id="IPR011335">
    <property type="entry name" value="Restrct_endonuc-II-like"/>
</dbReference>
<reference evidence="2 3" key="1">
    <citation type="journal article" date="2023" name="Insect Mol. Biol.">
        <title>Genome sequencing provides insights into the evolution of gene families encoding plant cell wall-degrading enzymes in longhorned beetles.</title>
        <authorList>
            <person name="Shin N.R."/>
            <person name="Okamura Y."/>
            <person name="Kirsch R."/>
            <person name="Pauchet Y."/>
        </authorList>
    </citation>
    <scope>NUCLEOTIDE SEQUENCE [LARGE SCALE GENOMIC DNA]</scope>
    <source>
        <strain evidence="2">EAD_L_NR</strain>
    </source>
</reference>
<keyword evidence="3" id="KW-1185">Reference proteome</keyword>
<protein>
    <recommendedName>
        <fullName evidence="1">YqaJ viral recombinase domain-containing protein</fullName>
    </recommendedName>
</protein>
<evidence type="ECO:0000313" key="3">
    <source>
        <dbReference type="Proteomes" id="UP001159042"/>
    </source>
</evidence>
<dbReference type="AlphaFoldDB" id="A0AAV8VJH4"/>
<dbReference type="Gene3D" id="3.30.40.10">
    <property type="entry name" value="Zinc/RING finger domain, C3HC4 (zinc finger)"/>
    <property type="match status" value="1"/>
</dbReference>
<dbReference type="PANTHER" id="PTHR47526:SF4">
    <property type="entry name" value="SWIM-TYPE DOMAIN-CONTAINING PROTEIN"/>
    <property type="match status" value="1"/>
</dbReference>
<gene>
    <name evidence="2" type="ORF">NQ315_017565</name>
</gene>
<comment type="caution">
    <text evidence="2">The sequence shown here is derived from an EMBL/GenBank/DDBJ whole genome shotgun (WGS) entry which is preliminary data.</text>
</comment>
<feature type="domain" description="YqaJ viral recombinase" evidence="1">
    <location>
        <begin position="321"/>
        <end position="434"/>
    </location>
</feature>
<dbReference type="CDD" id="cd22343">
    <property type="entry name" value="PDDEXK_lambda_exonuclease-like"/>
    <property type="match status" value="1"/>
</dbReference>
<dbReference type="InterPro" id="IPR011011">
    <property type="entry name" value="Znf_FYVE_PHD"/>
</dbReference>
<sequence>MNSEYLHKLLVETPDVGEREMKIKLINDVDCRSLHFERWRIEFYDLTKIEFVDIIAYLVFTHSFYTKEQIKAYKSLQSYKYFESGFVIKLGTKIINDFVVLLGKVKHSQRANAKPLETWVIADKHGNVSTAHSTCMAGSREACSHVAILFAVNYFNSRDEGMSCTDVQCRWIVPSLSTTVPVVPVRDMNWGLPFIAQQPQEIQAGTKNELVTILHKVSALGHTSALMRIVEPFASSYLHRNSMQLILWICQLFLIYMIPRIIPKELMEISKSICYTITYEEKVAVEVATQRQAECSDWFKQRAGHITASKFRALQHCPKLILWGVTNENNAVEEYRKNMEVDHEEFIINDVGLIISTTFPQFGVSPDRIVYCECCLGGCLEVKCPYLLNFNNVTSIEQYLQMRSTCLLKSEGKVILNRTHPYYYQVQAQIFVSELLYCDFVIWSPNIFFKERILPNFEFWEKNYKIAERFHKFIIMPELLGRYFTQREGAGKIQYWCTCNGVDDLREMIKCENEDCQIQWFHYECVGLTEVPVSLAFKIIVVIVA</sequence>
<dbReference type="PANTHER" id="PTHR47526">
    <property type="entry name" value="ATP-DEPENDENT DNA HELICASE"/>
    <property type="match status" value="1"/>
</dbReference>
<dbReference type="SUPFAM" id="SSF57903">
    <property type="entry name" value="FYVE/PHD zinc finger"/>
    <property type="match status" value="1"/>
</dbReference>
<dbReference type="Pfam" id="PF09588">
    <property type="entry name" value="YqaJ"/>
    <property type="match status" value="1"/>
</dbReference>